<dbReference type="Proteomes" id="UP000001692">
    <property type="component" value="Chromosome 1"/>
</dbReference>
<proteinExistence type="predicted"/>
<dbReference type="InterPro" id="IPR016181">
    <property type="entry name" value="Acyl_CoA_acyltransferase"/>
</dbReference>
<evidence type="ECO:0000259" key="1">
    <source>
        <dbReference type="PROSITE" id="PS51186"/>
    </source>
</evidence>
<dbReference type="AlphaFoldDB" id="B3R2L6"/>
<dbReference type="InterPro" id="IPR000182">
    <property type="entry name" value="GNAT_dom"/>
</dbReference>
<dbReference type="Pfam" id="PF00583">
    <property type="entry name" value="Acetyltransf_1"/>
    <property type="match status" value="1"/>
</dbReference>
<dbReference type="HOGENOM" id="CLU_109258_0_0_4"/>
<dbReference type="Gene3D" id="3.40.630.30">
    <property type="match status" value="1"/>
</dbReference>
<protein>
    <submittedName>
        <fullName evidence="2">Acetyl-transferase</fullName>
    </submittedName>
</protein>
<gene>
    <name evidence="2" type="ordered locus">RALTA_A1792</name>
</gene>
<dbReference type="SUPFAM" id="SSF55729">
    <property type="entry name" value="Acyl-CoA N-acyltransferases (Nat)"/>
    <property type="match status" value="1"/>
</dbReference>
<dbReference type="GO" id="GO:0016747">
    <property type="term" value="F:acyltransferase activity, transferring groups other than amino-acyl groups"/>
    <property type="evidence" value="ECO:0007669"/>
    <property type="project" value="InterPro"/>
</dbReference>
<dbReference type="eggNOG" id="COG0456">
    <property type="taxonomic scope" value="Bacteria"/>
</dbReference>
<organism evidence="2 3">
    <name type="scientific">Cupriavidus taiwanensis (strain DSM 17343 / BCRC 17206 / CCUG 44338 / CIP 107171 / LMG 19424 / R1)</name>
    <name type="common">Ralstonia taiwanensis (strain LMG 19424)</name>
    <dbReference type="NCBI Taxonomy" id="977880"/>
    <lineage>
        <taxon>Bacteria</taxon>
        <taxon>Pseudomonadati</taxon>
        <taxon>Pseudomonadota</taxon>
        <taxon>Betaproteobacteria</taxon>
        <taxon>Burkholderiales</taxon>
        <taxon>Burkholderiaceae</taxon>
        <taxon>Cupriavidus</taxon>
    </lineage>
</organism>
<dbReference type="RefSeq" id="WP_012353054.1">
    <property type="nucleotide sequence ID" value="NC_010528.1"/>
</dbReference>
<dbReference type="GeneID" id="31819220"/>
<reference evidence="2 3" key="1">
    <citation type="journal article" date="2008" name="Genome Res.">
        <title>Genome sequence of the beta-rhizobium Cupriavidus taiwanensis and comparative genomics of rhizobia.</title>
        <authorList>
            <person name="Amadou C."/>
            <person name="Pascal G."/>
            <person name="Mangenot S."/>
            <person name="Glew M."/>
            <person name="Bontemps C."/>
            <person name="Capela D."/>
            <person name="Carrere S."/>
            <person name="Cruveiller S."/>
            <person name="Dossat C."/>
            <person name="Lajus A."/>
            <person name="Marchetti M."/>
            <person name="Poinsot V."/>
            <person name="Rouy Z."/>
            <person name="Servin B."/>
            <person name="Saad M."/>
            <person name="Schenowitz C."/>
            <person name="Barbe V."/>
            <person name="Batut J."/>
            <person name="Medigue C."/>
            <person name="Masson-Boivin C."/>
        </authorList>
    </citation>
    <scope>NUCLEOTIDE SEQUENCE [LARGE SCALE GENOMIC DNA]</scope>
    <source>
        <strain evidence="3">DSM 17343 / BCRC 17206 / CCUG 44338 / CIP 107171 / LMG 19424 / R1</strain>
    </source>
</reference>
<dbReference type="EMBL" id="CU633749">
    <property type="protein sequence ID" value="CAQ69734.1"/>
    <property type="molecule type" value="Genomic_DNA"/>
</dbReference>
<dbReference type="KEGG" id="cti:RALTA_A1792"/>
<dbReference type="CDD" id="cd04301">
    <property type="entry name" value="NAT_SF"/>
    <property type="match status" value="1"/>
</dbReference>
<accession>B3R2L6</accession>
<evidence type="ECO:0000313" key="2">
    <source>
        <dbReference type="EMBL" id="CAQ69734.1"/>
    </source>
</evidence>
<keyword evidence="3" id="KW-1185">Reference proteome</keyword>
<feature type="domain" description="N-acetyltransferase" evidence="1">
    <location>
        <begin position="14"/>
        <end position="169"/>
    </location>
</feature>
<name>B3R2L6_CUPTR</name>
<dbReference type="PROSITE" id="PS51186">
    <property type="entry name" value="GNAT"/>
    <property type="match status" value="1"/>
</dbReference>
<evidence type="ECO:0000313" key="3">
    <source>
        <dbReference type="Proteomes" id="UP000001692"/>
    </source>
</evidence>
<sequence>MKHQVHLKWLSALADVEAHRIVDLVEGTTLEGATLGYAERMSIDEAEAFIAELSYRIAKGQTLALVGIDGSNLVFFCMMTRNPMPNCRHRAELSKGVVHPDYRGQNIIPHAFREIVLKAESLGIDQLVLDVRAGSRAHLLWQRFGFKSYGVLDDYARVGDEVYRGHFLVQPVCSLRKHVFQDSSSMESS</sequence>